<sequence>MLFDYAKESVARHKLADLGLTVEQIHDTLLYGAAEKSTYTELDAPGAGEYARWSRHVRRMSETLAQQGWERINPDHQPTIVHPSFEHALVITGGNSATGLAYATPTNKNPKGRSIRNAVMGNKESVLFRPQDVQPVLGGLRQTWVLLTYVADDGRIRAEVSLPGDMVGEQITHWIHRILLPEIDPNAGLALGSEEEPPSYDFEVLRK</sequence>
<protein>
    <submittedName>
        <fullName evidence="1">Uncharacterized protein</fullName>
    </submittedName>
</protein>
<dbReference type="KEGG" id="ach:Achl_4599"/>
<dbReference type="Proteomes" id="UP000002505">
    <property type="component" value="Plasmid pACHL02"/>
</dbReference>
<proteinExistence type="predicted"/>
<evidence type="ECO:0000313" key="2">
    <source>
        <dbReference type="Proteomes" id="UP000002505"/>
    </source>
</evidence>
<dbReference type="HOGENOM" id="CLU_107959_0_0_11"/>
<dbReference type="RefSeq" id="WP_012623580.1">
    <property type="nucleotide sequence ID" value="NC_011881.1"/>
</dbReference>
<keyword evidence="2" id="KW-1185">Reference proteome</keyword>
<name>B8HJF2_PSECP</name>
<accession>B8HJF2</accession>
<organism evidence="1 2">
    <name type="scientific">Pseudarthrobacter chlorophenolicus (strain ATCC 700700 / DSM 12829 / CIP 107037 / JCM 12360 / KCTC 9906 / NCIMB 13794 / A6)</name>
    <name type="common">Arthrobacter chlorophenolicus</name>
    <dbReference type="NCBI Taxonomy" id="452863"/>
    <lineage>
        <taxon>Bacteria</taxon>
        <taxon>Bacillati</taxon>
        <taxon>Actinomycetota</taxon>
        <taxon>Actinomycetes</taxon>
        <taxon>Micrococcales</taxon>
        <taxon>Micrococcaceae</taxon>
        <taxon>Pseudarthrobacter</taxon>
    </lineage>
</organism>
<reference evidence="1" key="1">
    <citation type="submission" date="2009-01" db="EMBL/GenBank/DDBJ databases">
        <title>Complete sequence of plasmid2 of Arthrobacter chlorophenolicus A6.</title>
        <authorList>
            <consortium name="US DOE Joint Genome Institute"/>
            <person name="Lucas S."/>
            <person name="Copeland A."/>
            <person name="Lapidus A."/>
            <person name="Glavina del Rio T."/>
            <person name="Tice H."/>
            <person name="Bruce D."/>
            <person name="Goodwin L."/>
            <person name="Pitluck S."/>
            <person name="Goltsman E."/>
            <person name="Clum A."/>
            <person name="Larimer F."/>
            <person name="Land M."/>
            <person name="Hauser L."/>
            <person name="Kyrpides N."/>
            <person name="Mikhailova N."/>
            <person name="Jansson J."/>
            <person name="Richardson P."/>
        </authorList>
    </citation>
    <scope>NUCLEOTIDE SEQUENCE [LARGE SCALE GENOMIC DNA]</scope>
    <source>
        <strain evidence="1">A6</strain>
        <plasmid evidence="1">pACHL02</plasmid>
    </source>
</reference>
<dbReference type="AlphaFoldDB" id="B8HJF2"/>
<dbReference type="OrthoDB" id="3422162at2"/>
<geneLocation type="plasmid" evidence="1 2">
    <name>pACHL02</name>
</geneLocation>
<gene>
    <name evidence="1" type="ordered locus">Achl_4599</name>
</gene>
<evidence type="ECO:0000313" key="1">
    <source>
        <dbReference type="EMBL" id="ACL42550.1"/>
    </source>
</evidence>
<keyword evidence="1" id="KW-0614">Plasmid</keyword>
<dbReference type="eggNOG" id="ENOG50337WJ">
    <property type="taxonomic scope" value="Bacteria"/>
</dbReference>
<dbReference type="EMBL" id="CP001343">
    <property type="protein sequence ID" value="ACL42550.1"/>
    <property type="molecule type" value="Genomic_DNA"/>
</dbReference>